<evidence type="ECO:0008006" key="3">
    <source>
        <dbReference type="Google" id="ProtNLM"/>
    </source>
</evidence>
<accession>A0ABW8PY86</accession>
<name>A0ABW8PY86_9GAMM</name>
<sequence length="380" mass="43830">MFSHRWLRPALRTQQHQPHYLLYLGQEAAEDQLWVAQAGRLQPLDLADLHDRGPRVSAWPTFVLLDLKAVRVDRLALPPGVKPQEAPLLIEDELAEPLEALEHHVWQRQGREILLLSWSREQRQAWQERLDALELRIQGALPMSLALSHWHQSLGARSPWRIEWGQRRFLVTGQPEAAISFPAECESLLAQQAGFLRALEAEPPIETQLLDQQSWSALDAALPRRLFRLWRPGLGALWRQPGRSWPWQKIRPLAPWLVAACLWPWATAAIVPAQDWRTPLAPLLDVSMRTPEQARLDLQQRLEAVQQLRERQHQALSLWEPIAQQLAQQPSWRLVAWQADATGLQLRLEGVEEAQRADVEAWGGIWQFDGQQAQGQWHFE</sequence>
<dbReference type="Gene3D" id="3.30.420.380">
    <property type="match status" value="1"/>
</dbReference>
<protein>
    <recommendedName>
        <fullName evidence="3">General secretion pathway protein L</fullName>
    </recommendedName>
</protein>
<proteinExistence type="predicted"/>
<evidence type="ECO:0000313" key="2">
    <source>
        <dbReference type="Proteomes" id="UP001621714"/>
    </source>
</evidence>
<keyword evidence="2" id="KW-1185">Reference proteome</keyword>
<comment type="caution">
    <text evidence="1">The sequence shown here is derived from an EMBL/GenBank/DDBJ whole genome shotgun (WGS) entry which is preliminary data.</text>
</comment>
<evidence type="ECO:0000313" key="1">
    <source>
        <dbReference type="EMBL" id="MFK7161252.1"/>
    </source>
</evidence>
<organism evidence="1 2">
    <name type="scientific">Marinospirillum alkalitolerans</name>
    <dbReference type="NCBI Taxonomy" id="3123374"/>
    <lineage>
        <taxon>Bacteria</taxon>
        <taxon>Pseudomonadati</taxon>
        <taxon>Pseudomonadota</taxon>
        <taxon>Gammaproteobacteria</taxon>
        <taxon>Oceanospirillales</taxon>
        <taxon>Oceanospirillaceae</taxon>
        <taxon>Marinospirillum</taxon>
    </lineage>
</organism>
<dbReference type="RefSeq" id="WP_405339766.1">
    <property type="nucleotide sequence ID" value="NZ_JBANFI010000005.1"/>
</dbReference>
<gene>
    <name evidence="1" type="ORF">V6U78_09415</name>
</gene>
<dbReference type="EMBL" id="JBANFI010000005">
    <property type="protein sequence ID" value="MFK7161252.1"/>
    <property type="molecule type" value="Genomic_DNA"/>
</dbReference>
<reference evidence="1 2" key="1">
    <citation type="submission" date="2024-02" db="EMBL/GenBank/DDBJ databases">
        <title>Marinospirillum sp. MEB 164 isolated from Lonar lake sediment.</title>
        <authorList>
            <person name="Joshi A."/>
            <person name="Thite S."/>
        </authorList>
    </citation>
    <scope>NUCLEOTIDE SEQUENCE [LARGE SCALE GENOMIC DNA]</scope>
    <source>
        <strain evidence="1 2">MEB164</strain>
    </source>
</reference>
<dbReference type="Proteomes" id="UP001621714">
    <property type="component" value="Unassembled WGS sequence"/>
</dbReference>